<organism evidence="2 3">
    <name type="scientific">Methylovorus glucosotrophus (strain SIP3-4)</name>
    <dbReference type="NCBI Taxonomy" id="582744"/>
    <lineage>
        <taxon>Bacteria</taxon>
        <taxon>Pseudomonadati</taxon>
        <taxon>Pseudomonadota</taxon>
        <taxon>Betaproteobacteria</taxon>
        <taxon>Nitrosomonadales</taxon>
        <taxon>Methylophilaceae</taxon>
        <taxon>Methylovorus</taxon>
    </lineage>
</organism>
<evidence type="ECO:0000313" key="3">
    <source>
        <dbReference type="Proteomes" id="UP000002743"/>
    </source>
</evidence>
<evidence type="ECO:0000313" key="2">
    <source>
        <dbReference type="EMBL" id="ACT51748.1"/>
    </source>
</evidence>
<keyword evidence="1" id="KW-0732">Signal</keyword>
<dbReference type="Proteomes" id="UP000002743">
    <property type="component" value="Chromosome"/>
</dbReference>
<feature type="signal peptide" evidence="1">
    <location>
        <begin position="1"/>
        <end position="22"/>
    </location>
</feature>
<name>C6XAX8_METGS</name>
<dbReference type="KEGG" id="mei:Msip34_2511"/>
<protein>
    <recommendedName>
        <fullName evidence="4">DUF3465 domain-containing protein</fullName>
    </recommendedName>
</protein>
<dbReference type="STRING" id="582744.Msip34_2511"/>
<dbReference type="AlphaFoldDB" id="C6XAX8"/>
<dbReference type="RefSeq" id="WP_015831001.1">
    <property type="nucleotide sequence ID" value="NC_012969.1"/>
</dbReference>
<dbReference type="HOGENOM" id="CLU_106707_2_0_4"/>
<gene>
    <name evidence="2" type="ordered locus">Msip34_2511</name>
</gene>
<dbReference type="EMBL" id="CP001674">
    <property type="protein sequence ID" value="ACT51748.1"/>
    <property type="molecule type" value="Genomic_DNA"/>
</dbReference>
<dbReference type="Pfam" id="PF11948">
    <property type="entry name" value="DUF3465"/>
    <property type="match status" value="1"/>
</dbReference>
<feature type="chain" id="PRO_5002973832" description="DUF3465 domain-containing protein" evidence="1">
    <location>
        <begin position="23"/>
        <end position="153"/>
    </location>
</feature>
<reference evidence="2 3" key="2">
    <citation type="journal article" date="2011" name="J. Bacteriol.">
        <title>Genomes of three methylotrophs from a single niche uncover genetic and metabolic divergence of Methylophilaceae.</title>
        <authorList>
            <person name="Lapidus A."/>
            <person name="Clum A."/>
            <person name="Labutti K."/>
            <person name="Kaluzhnaya M.G."/>
            <person name="Lim S."/>
            <person name="Beck D.A."/>
            <person name="Glavina Del Rio T."/>
            <person name="Nolan M."/>
            <person name="Mavromatis K."/>
            <person name="Huntemann M."/>
            <person name="Lucas S."/>
            <person name="Lidstrom M.E."/>
            <person name="Ivanova N."/>
            <person name="Chistoserdova L."/>
        </authorList>
    </citation>
    <scope>NUCLEOTIDE SEQUENCE [LARGE SCALE GENOMIC DNA]</scope>
    <source>
        <strain evidence="2 3">SIP3-4</strain>
    </source>
</reference>
<accession>C6XAX8</accession>
<sequence precursor="true">MKRLILAAAIAAGYTIWHFSSAATEVAPAPQPIELARPATWQDGDAVIQQAFDHRLSHVQVKARGRVVKVLKDDNDGTRHQRILVRLENGITVLIAHNIDLAPRIPALGVGDELAFYGEYVWNAKGGVVHWTHHDPQQRHTPGWLEYQSKTYQ</sequence>
<proteinExistence type="predicted"/>
<evidence type="ECO:0008006" key="4">
    <source>
        <dbReference type="Google" id="ProtNLM"/>
    </source>
</evidence>
<dbReference type="OrthoDB" id="195616at2"/>
<reference evidence="3" key="1">
    <citation type="submission" date="2009-07" db="EMBL/GenBank/DDBJ databases">
        <title>Complete sequence of chromosome of Methylovorus sp. SIP3-4.</title>
        <authorList>
            <person name="Lucas S."/>
            <person name="Copeland A."/>
            <person name="Lapidus A."/>
            <person name="Glavina del Rio T."/>
            <person name="Tice H."/>
            <person name="Bruce D."/>
            <person name="Goodwin L."/>
            <person name="Pitluck S."/>
            <person name="Clum A."/>
            <person name="Larimer F."/>
            <person name="Land M."/>
            <person name="Hauser L."/>
            <person name="Kyrpides N."/>
            <person name="Mikhailova N."/>
            <person name="Kayluzhnaya M."/>
            <person name="Chistoserdova L."/>
        </authorList>
    </citation>
    <scope>NUCLEOTIDE SEQUENCE [LARGE SCALE GENOMIC DNA]</scope>
    <source>
        <strain evidence="3">SIP3-4</strain>
    </source>
</reference>
<dbReference type="InterPro" id="IPR021856">
    <property type="entry name" value="DUF3465"/>
</dbReference>
<dbReference type="eggNOG" id="COG1463">
    <property type="taxonomic scope" value="Bacteria"/>
</dbReference>
<keyword evidence="3" id="KW-1185">Reference proteome</keyword>
<evidence type="ECO:0000256" key="1">
    <source>
        <dbReference type="SAM" id="SignalP"/>
    </source>
</evidence>